<feature type="region of interest" description="Disordered" evidence="1">
    <location>
        <begin position="22"/>
        <end position="48"/>
    </location>
</feature>
<dbReference type="RefSeq" id="XP_033163853.1">
    <property type="nucleotide sequence ID" value="XM_033307962.1"/>
</dbReference>
<evidence type="ECO:0000313" key="3">
    <source>
        <dbReference type="Proteomes" id="UP000515162"/>
    </source>
</evidence>
<evidence type="ECO:0000256" key="1">
    <source>
        <dbReference type="SAM" id="MobiDB-lite"/>
    </source>
</evidence>
<sequence>MKLTTYLLALVLFAGFCLLQPSSAQSNSTTSTNSTTTDATTTTTAAPTTVHRKHFTIRNLRYKTVRRIHVNKKSG</sequence>
<protein>
    <submittedName>
        <fullName evidence="4">Uncharacterized protein LOC117143318</fullName>
    </submittedName>
</protein>
<organism evidence="3 4">
    <name type="scientific">Drosophila mauritiana</name>
    <name type="common">Fruit fly</name>
    <dbReference type="NCBI Taxonomy" id="7226"/>
    <lineage>
        <taxon>Eukaryota</taxon>
        <taxon>Metazoa</taxon>
        <taxon>Ecdysozoa</taxon>
        <taxon>Arthropoda</taxon>
        <taxon>Hexapoda</taxon>
        <taxon>Insecta</taxon>
        <taxon>Pterygota</taxon>
        <taxon>Neoptera</taxon>
        <taxon>Endopterygota</taxon>
        <taxon>Diptera</taxon>
        <taxon>Brachycera</taxon>
        <taxon>Muscomorpha</taxon>
        <taxon>Ephydroidea</taxon>
        <taxon>Drosophilidae</taxon>
        <taxon>Drosophila</taxon>
        <taxon>Sophophora</taxon>
    </lineage>
</organism>
<reference evidence="4" key="1">
    <citation type="submission" date="2025-08" db="UniProtKB">
        <authorList>
            <consortium name="RefSeq"/>
        </authorList>
    </citation>
    <scope>IDENTIFICATION</scope>
    <source>
        <strain evidence="4">Mau12</strain>
        <tissue evidence="4">Whole Body</tissue>
    </source>
</reference>
<gene>
    <name evidence="4" type="primary">LOC117143318</name>
</gene>
<dbReference type="GeneID" id="117143318"/>
<accession>A0A6P8K4Y1</accession>
<evidence type="ECO:0000256" key="2">
    <source>
        <dbReference type="SAM" id="SignalP"/>
    </source>
</evidence>
<dbReference type="AlphaFoldDB" id="A0A6P8K4Y1"/>
<feature type="chain" id="PRO_5028311686" evidence="2">
    <location>
        <begin position="25"/>
        <end position="75"/>
    </location>
</feature>
<name>A0A6P8K4Y1_DROMA</name>
<dbReference type="Proteomes" id="UP000515162">
    <property type="component" value="Chromosome 3R"/>
</dbReference>
<evidence type="ECO:0000313" key="4">
    <source>
        <dbReference type="RefSeq" id="XP_033163853.1"/>
    </source>
</evidence>
<feature type="signal peptide" evidence="2">
    <location>
        <begin position="1"/>
        <end position="24"/>
    </location>
</feature>
<proteinExistence type="predicted"/>
<keyword evidence="3" id="KW-1185">Reference proteome</keyword>
<keyword evidence="2" id="KW-0732">Signal</keyword>